<evidence type="ECO:0000313" key="9">
    <source>
        <dbReference type="EMBL" id="MBN6102368.1"/>
    </source>
</evidence>
<dbReference type="PANTHER" id="PTHR43289:SF6">
    <property type="entry name" value="SERINE_THREONINE-PROTEIN KINASE NEKL-3"/>
    <property type="match status" value="1"/>
</dbReference>
<dbReference type="Pfam" id="PF00069">
    <property type="entry name" value="Pkinase"/>
    <property type="match status" value="1"/>
</dbReference>
<keyword evidence="3" id="KW-0418">Kinase</keyword>
<keyword evidence="7" id="KW-1133">Transmembrane helix</keyword>
<feature type="transmembrane region" description="Helical" evidence="7">
    <location>
        <begin position="389"/>
        <end position="411"/>
    </location>
</feature>
<accession>A0ABS3B1C1</accession>
<organism evidence="9 10">
    <name type="scientific">Xanthomonas bonasiae</name>
    <dbReference type="NCBI Taxonomy" id="2810351"/>
    <lineage>
        <taxon>Bacteria</taxon>
        <taxon>Pseudomonadati</taxon>
        <taxon>Pseudomonadota</taxon>
        <taxon>Gammaproteobacteria</taxon>
        <taxon>Lysobacterales</taxon>
        <taxon>Lysobacteraceae</taxon>
        <taxon>Xanthomonas</taxon>
    </lineage>
</organism>
<keyword evidence="1" id="KW-0808">Transferase</keyword>
<dbReference type="InterPro" id="IPR000719">
    <property type="entry name" value="Prot_kinase_dom"/>
</dbReference>
<evidence type="ECO:0000256" key="5">
    <source>
        <dbReference type="PROSITE-ProRule" id="PRU10141"/>
    </source>
</evidence>
<name>A0ABS3B1C1_9XANT</name>
<dbReference type="Gene3D" id="3.30.200.20">
    <property type="entry name" value="Phosphorylase Kinase, domain 1"/>
    <property type="match status" value="1"/>
</dbReference>
<evidence type="ECO:0000256" key="3">
    <source>
        <dbReference type="ARBA" id="ARBA00022777"/>
    </source>
</evidence>
<reference evidence="9 10" key="1">
    <citation type="submission" date="2021-02" db="EMBL/GenBank/DDBJ databases">
        <title>Taxonomically Unique Crown Gall-Associated Xanthomonas Stains Have Deficiency in Virulence Repertories.</title>
        <authorList>
            <person name="Mafakheri H."/>
            <person name="Taghavi S.M."/>
            <person name="Dimkic I."/>
            <person name="Nemanja K."/>
            <person name="Osdaghi E."/>
        </authorList>
    </citation>
    <scope>NUCLEOTIDE SEQUENCE [LARGE SCALE GENOMIC DNA]</scope>
    <source>
        <strain evidence="9 10">FX4</strain>
    </source>
</reference>
<keyword evidence="2 5" id="KW-0547">Nucleotide-binding</keyword>
<dbReference type="RefSeq" id="WP_206229544.1">
    <property type="nucleotide sequence ID" value="NZ_JAFIWB010000007.1"/>
</dbReference>
<dbReference type="InterPro" id="IPR011990">
    <property type="entry name" value="TPR-like_helical_dom_sf"/>
</dbReference>
<evidence type="ECO:0000256" key="2">
    <source>
        <dbReference type="ARBA" id="ARBA00022741"/>
    </source>
</evidence>
<protein>
    <submittedName>
        <fullName evidence="9">Tetratricopeptide repeat protein</fullName>
    </submittedName>
</protein>
<keyword evidence="7" id="KW-0812">Transmembrane</keyword>
<dbReference type="PROSITE" id="PS00107">
    <property type="entry name" value="PROTEIN_KINASE_ATP"/>
    <property type="match status" value="1"/>
</dbReference>
<keyword evidence="10" id="KW-1185">Reference proteome</keyword>
<evidence type="ECO:0000256" key="7">
    <source>
        <dbReference type="SAM" id="Phobius"/>
    </source>
</evidence>
<dbReference type="Gene3D" id="1.25.40.10">
    <property type="entry name" value="Tetratricopeptide repeat domain"/>
    <property type="match status" value="2"/>
</dbReference>
<feature type="binding site" evidence="5">
    <location>
        <position position="116"/>
    </location>
    <ligand>
        <name>ATP</name>
        <dbReference type="ChEBI" id="CHEBI:30616"/>
    </ligand>
</feature>
<feature type="domain" description="Protein kinase" evidence="8">
    <location>
        <begin position="85"/>
        <end position="363"/>
    </location>
</feature>
<dbReference type="PANTHER" id="PTHR43289">
    <property type="entry name" value="MITOGEN-ACTIVATED PROTEIN KINASE KINASE KINASE 20-RELATED"/>
    <property type="match status" value="1"/>
</dbReference>
<dbReference type="Proteomes" id="UP000695802">
    <property type="component" value="Unassembled WGS sequence"/>
</dbReference>
<proteinExistence type="predicted"/>
<dbReference type="SUPFAM" id="SSF56112">
    <property type="entry name" value="Protein kinase-like (PK-like)"/>
    <property type="match status" value="1"/>
</dbReference>
<evidence type="ECO:0000256" key="1">
    <source>
        <dbReference type="ARBA" id="ARBA00022679"/>
    </source>
</evidence>
<dbReference type="InterPro" id="IPR017441">
    <property type="entry name" value="Protein_kinase_ATP_BS"/>
</dbReference>
<dbReference type="InterPro" id="IPR008271">
    <property type="entry name" value="Ser/Thr_kinase_AS"/>
</dbReference>
<feature type="region of interest" description="Disordered" evidence="6">
    <location>
        <begin position="239"/>
        <end position="265"/>
    </location>
</feature>
<comment type="caution">
    <text evidence="9">The sequence shown here is derived from an EMBL/GenBank/DDBJ whole genome shotgun (WGS) entry which is preliminary data.</text>
</comment>
<evidence type="ECO:0000256" key="6">
    <source>
        <dbReference type="SAM" id="MobiDB-lite"/>
    </source>
</evidence>
<keyword evidence="7" id="KW-0472">Membrane</keyword>
<keyword evidence="4 5" id="KW-0067">ATP-binding</keyword>
<dbReference type="InterPro" id="IPR011009">
    <property type="entry name" value="Kinase-like_dom_sf"/>
</dbReference>
<dbReference type="PROSITE" id="PS50011">
    <property type="entry name" value="PROTEIN_KINASE_DOM"/>
    <property type="match status" value="1"/>
</dbReference>
<dbReference type="CDD" id="cd14014">
    <property type="entry name" value="STKc_PknB_like"/>
    <property type="match status" value="1"/>
</dbReference>
<sequence>MPLNPATWQRLQALFHQACALPESQRAAFARAQAGDDPALLHELLGLLEADLRATELPRPGLLGTLLGGDGNAAELPPGTRFGPWAIDRLIGRGGMGQVYLGHRADGAYAREVAIKLIAATGLDAQQRAVFEFECRLLAQMQHPAIAQIHDAGTDAQGRPYLVMEYIRGEPLTRWCGQRGLSLRARIELLVRVGEGVQHAHQKGVIHRDLKPNNVLVGEVDGRPAPSIIDFGIAVETAQPSRNPAGASGTPGYMSPEQAQGDDGGVDARSDVYSLGALLYELICGVRPELFEAGVPEAPSRWIQAQPLPQQRELAQQRGVSLAQLLRGLHDGLDAIVLQAMAPDRAARYASVSSLLDDLRRWLGDYPPRALPRSLRRDARKFVQRNRGAVLASLLVLTALFGGLASTLWSLRNAQREAQRAQVTADFLGSLLSSVDPSVAQDKDKTLLLQVMDQASQRATRELASQPQALVEVELTIGTSLIALGEYKRAVTQLEAARRHAQADSGAYSEDELQIMRLLGEALVNVGAPKRAEAILREGIAQVRLRLGADASLGYDMQSRLSWALRAQGEAKAALRESRQAYTGILRVLPADDQSVLSAGDRYAATLADGGDYDQAIALIRDLIARRSARLGADHPLTLSMRNSLAVYLLMKRDYPAAERELRALQPIMIRLYGENGWDTQMIYNNLAGALRQQGKVAESGPYYRKALDSARARYPEDHPTTIMARTNHAFWLLDDGQAQAAAAEQRAALADAERVLGDKHEVTAEILRGLAEAEIALGQRAQARAHAERTRDILVGLYGDAPGPLAQVRETLAKLDAPDAPRSAVVAETK</sequence>
<evidence type="ECO:0000313" key="10">
    <source>
        <dbReference type="Proteomes" id="UP000695802"/>
    </source>
</evidence>
<gene>
    <name evidence="9" type="ORF">JR064_09340</name>
</gene>
<dbReference type="EMBL" id="JAFIWB010000007">
    <property type="protein sequence ID" value="MBN6102368.1"/>
    <property type="molecule type" value="Genomic_DNA"/>
</dbReference>
<dbReference type="SUPFAM" id="SSF48452">
    <property type="entry name" value="TPR-like"/>
    <property type="match status" value="3"/>
</dbReference>
<dbReference type="PROSITE" id="PS00108">
    <property type="entry name" value="PROTEIN_KINASE_ST"/>
    <property type="match status" value="1"/>
</dbReference>
<evidence type="ECO:0000259" key="8">
    <source>
        <dbReference type="PROSITE" id="PS50011"/>
    </source>
</evidence>
<dbReference type="Pfam" id="PF13424">
    <property type="entry name" value="TPR_12"/>
    <property type="match status" value="2"/>
</dbReference>
<dbReference type="Gene3D" id="1.10.510.10">
    <property type="entry name" value="Transferase(Phosphotransferase) domain 1"/>
    <property type="match status" value="1"/>
</dbReference>
<evidence type="ECO:0000256" key="4">
    <source>
        <dbReference type="ARBA" id="ARBA00022840"/>
    </source>
</evidence>
<dbReference type="SMART" id="SM00220">
    <property type="entry name" value="S_TKc"/>
    <property type="match status" value="1"/>
</dbReference>